<proteinExistence type="predicted"/>
<dbReference type="EMBL" id="DQWS01000198">
    <property type="protein sequence ID" value="HDD53477.1"/>
    <property type="molecule type" value="Genomic_DNA"/>
</dbReference>
<dbReference type="InterPro" id="IPR003731">
    <property type="entry name" value="Di-Nase_FeMo-co_biosynth"/>
</dbReference>
<dbReference type="SUPFAM" id="SSF53146">
    <property type="entry name" value="Nitrogenase accessory factor-like"/>
    <property type="match status" value="1"/>
</dbReference>
<dbReference type="Gene3D" id="3.30.420.130">
    <property type="entry name" value="Dinitrogenase iron-molybdenum cofactor biosynthesis domain"/>
    <property type="match status" value="1"/>
</dbReference>
<gene>
    <name evidence="2" type="ORF">ENF32_05355</name>
</gene>
<comment type="caution">
    <text evidence="2">The sequence shown here is derived from an EMBL/GenBank/DDBJ whole genome shotgun (WGS) entry which is preliminary data.</text>
</comment>
<evidence type="ECO:0000313" key="2">
    <source>
        <dbReference type="EMBL" id="HDD53477.1"/>
    </source>
</evidence>
<feature type="domain" description="Dinitrogenase iron-molybdenum cofactor biosynthesis" evidence="1">
    <location>
        <begin position="13"/>
        <end position="103"/>
    </location>
</feature>
<dbReference type="InterPro" id="IPR036105">
    <property type="entry name" value="DiNase_FeMo-co_biosyn_sf"/>
</dbReference>
<dbReference type="InterPro" id="IPR035205">
    <property type="entry name" value="DUF5320"/>
</dbReference>
<protein>
    <submittedName>
        <fullName evidence="2">Dinitrogenase iron-molybdenum cofactor biosynthesis protein</fullName>
    </submittedName>
</protein>
<reference evidence="2" key="1">
    <citation type="journal article" date="2020" name="mSystems">
        <title>Genome- and Community-Level Interaction Insights into Carbon Utilization and Element Cycling Functions of Hydrothermarchaeota in Hydrothermal Sediment.</title>
        <authorList>
            <person name="Zhou Z."/>
            <person name="Liu Y."/>
            <person name="Xu W."/>
            <person name="Pan J."/>
            <person name="Luo Z.H."/>
            <person name="Li M."/>
        </authorList>
    </citation>
    <scope>NUCLEOTIDE SEQUENCE [LARGE SCALE GENOMIC DNA]</scope>
    <source>
        <strain evidence="2">HyVt-115</strain>
    </source>
</reference>
<accession>A0A7C0Y9P5</accession>
<dbReference type="Proteomes" id="UP000885690">
    <property type="component" value="Unassembled WGS sequence"/>
</dbReference>
<dbReference type="AlphaFoldDB" id="A0A7C0Y9P5"/>
<dbReference type="CDD" id="cd00851">
    <property type="entry name" value="MTH1175"/>
    <property type="match status" value="1"/>
</dbReference>
<dbReference type="InterPro" id="IPR033913">
    <property type="entry name" value="MTH1175_dom"/>
</dbReference>
<dbReference type="PANTHER" id="PTHR42983">
    <property type="entry name" value="DINITROGENASE IRON-MOLYBDENUM COFACTOR PROTEIN-RELATED"/>
    <property type="match status" value="1"/>
</dbReference>
<sequence>MRVCVTAMSAGLNAQVDPRFGRAAYFVFVDTDSMDSESVSNPNVGAVGGAGIQSAQLVAERGARVVITGHLGPNAASALSAAGIEVVLGVQGMTVREAVEAFKAGRLQASAAQATGPAHMGVGPGGGMGMGRGMGPGAGPGMGRGMGRVGGFGTMPSSPGFPSKEDEVAALRGEMEFIKGRLEYITRRLQELEKGDKE</sequence>
<evidence type="ECO:0000259" key="1">
    <source>
        <dbReference type="Pfam" id="PF02579"/>
    </source>
</evidence>
<dbReference type="Pfam" id="PF17253">
    <property type="entry name" value="DUF5320"/>
    <property type="match status" value="1"/>
</dbReference>
<organism evidence="2">
    <name type="scientific">Thermosulfidibacter takaii</name>
    <dbReference type="NCBI Taxonomy" id="412593"/>
    <lineage>
        <taxon>Bacteria</taxon>
        <taxon>Pseudomonadati</taxon>
        <taxon>Thermosulfidibacterota</taxon>
        <taxon>Thermosulfidibacteria</taxon>
        <taxon>Thermosulfidibacterales</taxon>
        <taxon>Thermosulfidibacteraceae</taxon>
    </lineage>
</organism>
<name>A0A7C0Y9P5_9BACT</name>
<dbReference type="PANTHER" id="PTHR42983:SF1">
    <property type="entry name" value="IRON-MOLYBDENUM PROTEIN"/>
    <property type="match status" value="1"/>
</dbReference>
<dbReference type="Pfam" id="PF02579">
    <property type="entry name" value="Nitro_FeMo-Co"/>
    <property type="match status" value="1"/>
</dbReference>